<name>A0ABD7CG20_CLOBO</name>
<dbReference type="EMBL" id="CP069280">
    <property type="protein sequence ID" value="QRI52312.1"/>
    <property type="molecule type" value="Genomic_DNA"/>
</dbReference>
<accession>A0ABD7CG20</accession>
<protein>
    <submittedName>
        <fullName evidence="1">4-alpha-glucanotransferase</fullName>
    </submittedName>
</protein>
<dbReference type="AlphaFoldDB" id="A0ABD7CG20"/>
<dbReference type="Proteomes" id="UP000663464">
    <property type="component" value="Chromosome"/>
</dbReference>
<evidence type="ECO:0000313" key="2">
    <source>
        <dbReference type="Proteomes" id="UP000663464"/>
    </source>
</evidence>
<dbReference type="RefSeq" id="WP_047403413.1">
    <property type="nucleotide sequence ID" value="NZ_CP069280.1"/>
</dbReference>
<sequence length="58" mass="6863">MAKEPKFNIRINYPPPEHMKAYEERVGKAVAKVLIETLPPEQIDELIKVYKERKLKKN</sequence>
<proteinExistence type="predicted"/>
<reference evidence="1 2" key="1">
    <citation type="journal article" date="2014" name="J. Infect. Dis.">
        <title>Molecular characterization of a novel botulinum neurotoxin type H gene.</title>
        <authorList>
            <person name="Dover N."/>
            <person name="Barash J.R."/>
            <person name="Hill K.K."/>
            <person name="Xie G."/>
            <person name="Arnon S.S."/>
        </authorList>
    </citation>
    <scope>NUCLEOTIDE SEQUENCE [LARGE SCALE GENOMIC DNA]</scope>
    <source>
        <strain evidence="1 2">IBCA10-7060</strain>
    </source>
</reference>
<organism evidence="1 2">
    <name type="scientific">Clostridium botulinum</name>
    <dbReference type="NCBI Taxonomy" id="1491"/>
    <lineage>
        <taxon>Bacteria</taxon>
        <taxon>Bacillati</taxon>
        <taxon>Bacillota</taxon>
        <taxon>Clostridia</taxon>
        <taxon>Eubacteriales</taxon>
        <taxon>Clostridiaceae</taxon>
        <taxon>Clostridium</taxon>
    </lineage>
</organism>
<gene>
    <name evidence="1" type="ORF">JQS73_12850</name>
</gene>
<evidence type="ECO:0000313" key="1">
    <source>
        <dbReference type="EMBL" id="QRI52312.1"/>
    </source>
</evidence>